<evidence type="ECO:0000313" key="16">
    <source>
        <dbReference type="Proteomes" id="UP001165122"/>
    </source>
</evidence>
<keyword evidence="7" id="KW-0934">Plastid</keyword>
<feature type="binding site" evidence="11">
    <location>
        <position position="424"/>
    </location>
    <ligand>
        <name>substrate</name>
    </ligand>
</feature>
<evidence type="ECO:0000256" key="4">
    <source>
        <dbReference type="ARBA" id="ARBA00004900"/>
    </source>
</evidence>
<comment type="similarity">
    <text evidence="12">Belongs to the flavin monoamine oxidase family.</text>
</comment>
<comment type="catalytic activity">
    <reaction evidence="10">
        <text>2 a plastoquinone + 15-cis-phytoene = 9,9',15-tri-cis-zeta-carotene + 2 a plastoquinol</text>
        <dbReference type="Rhea" id="RHEA:30287"/>
        <dbReference type="Rhea" id="RHEA-COMP:9561"/>
        <dbReference type="Rhea" id="RHEA-COMP:9562"/>
        <dbReference type="ChEBI" id="CHEBI:17757"/>
        <dbReference type="ChEBI" id="CHEBI:27787"/>
        <dbReference type="ChEBI" id="CHEBI:48717"/>
        <dbReference type="ChEBI" id="CHEBI:62192"/>
        <dbReference type="EC" id="1.3.5.5"/>
    </reaction>
</comment>
<keyword evidence="7" id="KW-0957">Chromoplast</keyword>
<evidence type="ECO:0000256" key="6">
    <source>
        <dbReference type="ARBA" id="ARBA00022746"/>
    </source>
</evidence>
<evidence type="ECO:0000256" key="1">
    <source>
        <dbReference type="ARBA" id="ARBA00001974"/>
    </source>
</evidence>
<dbReference type="GO" id="GO:0016166">
    <property type="term" value="F:phytoene dehydrogenase activity"/>
    <property type="evidence" value="ECO:0007669"/>
    <property type="project" value="InterPro"/>
</dbReference>
<evidence type="ECO:0000259" key="14">
    <source>
        <dbReference type="Pfam" id="PF01593"/>
    </source>
</evidence>
<evidence type="ECO:0000256" key="5">
    <source>
        <dbReference type="ARBA" id="ARBA00006046"/>
    </source>
</evidence>
<dbReference type="AlphaFoldDB" id="A0A9W7ACM5"/>
<feature type="signal peptide" evidence="13">
    <location>
        <begin position="1"/>
        <end position="28"/>
    </location>
</feature>
<evidence type="ECO:0000256" key="10">
    <source>
        <dbReference type="ARBA" id="ARBA00049319"/>
    </source>
</evidence>
<evidence type="ECO:0000313" key="15">
    <source>
        <dbReference type="EMBL" id="GMH65335.1"/>
    </source>
</evidence>
<comment type="subcellular location">
    <subcellularLocation>
        <location evidence="2">Membrane</location>
        <topology evidence="2">Peripheral membrane protein</topology>
    </subcellularLocation>
    <subcellularLocation>
        <location evidence="3">Plastid</location>
        <location evidence="3">Chromoplast</location>
    </subcellularLocation>
</comment>
<reference evidence="16" key="1">
    <citation type="journal article" date="2023" name="Commun. Biol.">
        <title>Genome analysis of Parmales, the sister group of diatoms, reveals the evolutionary specialization of diatoms from phago-mixotrophs to photoautotrophs.</title>
        <authorList>
            <person name="Ban H."/>
            <person name="Sato S."/>
            <person name="Yoshikawa S."/>
            <person name="Yamada K."/>
            <person name="Nakamura Y."/>
            <person name="Ichinomiya M."/>
            <person name="Sato N."/>
            <person name="Blanc-Mathieu R."/>
            <person name="Endo H."/>
            <person name="Kuwata A."/>
            <person name="Ogata H."/>
        </authorList>
    </citation>
    <scope>NUCLEOTIDE SEQUENCE [LARGE SCALE GENOMIC DNA]</scope>
    <source>
        <strain evidence="16">NIES 3700</strain>
    </source>
</reference>
<dbReference type="InterPro" id="IPR002937">
    <property type="entry name" value="Amino_oxidase"/>
</dbReference>
<dbReference type="SUPFAM" id="SSF51905">
    <property type="entry name" value="FAD/NAD(P)-binding domain"/>
    <property type="match status" value="1"/>
</dbReference>
<feature type="binding site" evidence="11">
    <location>
        <position position="86"/>
    </location>
    <ligand>
        <name>FAD</name>
        <dbReference type="ChEBI" id="CHEBI:57692"/>
    </ligand>
</feature>
<keyword evidence="12" id="KW-0285">Flavoprotein</keyword>
<dbReference type="NCBIfam" id="TIGR02731">
    <property type="entry name" value="phytoene_desat"/>
    <property type="match status" value="1"/>
</dbReference>
<comment type="pathway">
    <text evidence="4">Carotenoid biosynthesis; lycopene biosynthesis.</text>
</comment>
<dbReference type="GO" id="GO:0016020">
    <property type="term" value="C:membrane"/>
    <property type="evidence" value="ECO:0007669"/>
    <property type="project" value="UniProtKB-SubCell"/>
</dbReference>
<dbReference type="PANTHER" id="PTHR42923:SF45">
    <property type="entry name" value="15-CIS-PHYTOENE DESATURASE, CHLOROPLASTIC_CHROMOPLASTIC"/>
    <property type="match status" value="1"/>
</dbReference>
<evidence type="ECO:0000256" key="12">
    <source>
        <dbReference type="RuleBase" id="RU362067"/>
    </source>
</evidence>
<dbReference type="PRINTS" id="PR00757">
    <property type="entry name" value="AMINEOXDASEF"/>
</dbReference>
<feature type="binding site" evidence="11">
    <location>
        <begin position="105"/>
        <end position="106"/>
    </location>
    <ligand>
        <name>FAD</name>
        <dbReference type="ChEBI" id="CHEBI:57692"/>
    </ligand>
</feature>
<evidence type="ECO:0000256" key="13">
    <source>
        <dbReference type="SAM" id="SignalP"/>
    </source>
</evidence>
<name>A0A9W7ACM5_9STRA</name>
<feature type="domain" description="Amine oxidase" evidence="14">
    <location>
        <begin position="85"/>
        <end position="543"/>
    </location>
</feature>
<protein>
    <recommendedName>
        <fullName evidence="12">Amine oxidase</fullName>
        <ecNumber evidence="12">1.4.3.-</ecNumber>
    </recommendedName>
</protein>
<keyword evidence="12" id="KW-0274">FAD</keyword>
<dbReference type="EMBL" id="BRXW01000551">
    <property type="protein sequence ID" value="GMH65335.1"/>
    <property type="molecule type" value="Genomic_DNA"/>
</dbReference>
<dbReference type="Gene3D" id="3.50.50.60">
    <property type="entry name" value="FAD/NAD(P)-binding domain"/>
    <property type="match status" value="1"/>
</dbReference>
<feature type="chain" id="PRO_5040748521" description="Amine oxidase" evidence="13">
    <location>
        <begin position="29"/>
        <end position="619"/>
    </location>
</feature>
<dbReference type="GO" id="GO:0016117">
    <property type="term" value="P:carotenoid biosynthetic process"/>
    <property type="evidence" value="ECO:0007669"/>
    <property type="project" value="UniProtKB-KW"/>
</dbReference>
<keyword evidence="16" id="KW-1185">Reference proteome</keyword>
<dbReference type="InterPro" id="IPR036188">
    <property type="entry name" value="FAD/NAD-bd_sf"/>
</dbReference>
<dbReference type="InterPro" id="IPR014102">
    <property type="entry name" value="Phytoene_desaturase"/>
</dbReference>
<keyword evidence="9" id="KW-0472">Membrane</keyword>
<evidence type="ECO:0000256" key="2">
    <source>
        <dbReference type="ARBA" id="ARBA00004170"/>
    </source>
</evidence>
<keyword evidence="6" id="KW-0125">Carotenoid biosynthesis</keyword>
<organism evidence="15 16">
    <name type="scientific">Triparma laevis f. longispina</name>
    <dbReference type="NCBI Taxonomy" id="1714387"/>
    <lineage>
        <taxon>Eukaryota</taxon>
        <taxon>Sar</taxon>
        <taxon>Stramenopiles</taxon>
        <taxon>Ochrophyta</taxon>
        <taxon>Bolidophyceae</taxon>
        <taxon>Parmales</taxon>
        <taxon>Triparmaceae</taxon>
        <taxon>Triparma</taxon>
    </lineage>
</organism>
<evidence type="ECO:0000256" key="7">
    <source>
        <dbReference type="ARBA" id="ARBA00022904"/>
    </source>
</evidence>
<dbReference type="FunFam" id="3.50.50.60:FF:000091">
    <property type="entry name" value="15-cis-phytoene desaturase, chloroplastic/chromoplastic"/>
    <property type="match status" value="1"/>
</dbReference>
<dbReference type="InterPro" id="IPR001613">
    <property type="entry name" value="Flavin_amine_oxidase"/>
</dbReference>
<sequence>MTSMRSRSVIPILVTLLLWCSFSTVSEAFSPNILLGRRSMKLFKDFPKPNVENTDNYRTGEALSSKFKANTPTTPKTVAIIGGGLSGLSAAKYLSDSGHIPTVYEARPILGGKVSAWQDSDGDWIETGLHIFFGAYPNMMNLFNELNINDRLQWKVHKMIFAMQELPGEFTTFDFIPGIPAPFNFGLAILMNQKMLTLGEKLQTAPPLLPMLIEGQDFIDRQDELSVTEFMRKYGMPERINREVFISMAKALDFIDPDKLSMTVVLTAMNRFLNEDNGLQMAFLDGNQPERLCEPMKQSIEKNGGKVHVSSPCKEIVTNEDGTVKHLLMRDGSTVVADEYVSAMPVDIFKRFIPKTWSTMPFFRQVDELEGIPVINLHMWFDRKLKAVDHLCFSRSPLLSVYADMSTTCKEYYDEEKSMLELVFAPCSPLAGGNVNWIAKSDEQIIDATMGELARLFPTEIAKDDKWPATSKQGPQGKARLTKFAVVKVPRSVYAAIPGRNKYRPSQTTPIENFTLAGDWTSQKFLGSMEGAILGGKLAAEVIVDKDKGIRKPLKEIQQHIVDNAAKFTPKEPTGVKGDGAIAWGGGASFSKDNKDLLREVDPIQFQGEEKEEKAIVGA</sequence>
<evidence type="ECO:0000256" key="3">
    <source>
        <dbReference type="ARBA" id="ARBA00004260"/>
    </source>
</evidence>
<dbReference type="PANTHER" id="PTHR42923">
    <property type="entry name" value="PROTOPORPHYRINOGEN OXIDASE"/>
    <property type="match status" value="1"/>
</dbReference>
<evidence type="ECO:0000256" key="9">
    <source>
        <dbReference type="ARBA" id="ARBA00023136"/>
    </source>
</evidence>
<dbReference type="InterPro" id="IPR050464">
    <property type="entry name" value="Zeta_carotene_desat/Oxidored"/>
</dbReference>
<gene>
    <name evidence="15" type="ORF">TrLO_g12690</name>
</gene>
<comment type="caution">
    <text evidence="15">The sequence shown here is derived from an EMBL/GenBank/DDBJ whole genome shotgun (WGS) entry which is preliminary data.</text>
</comment>
<dbReference type="EC" id="1.4.3.-" evidence="12"/>
<dbReference type="Pfam" id="PF01593">
    <property type="entry name" value="Amino_oxidase"/>
    <property type="match status" value="1"/>
</dbReference>
<evidence type="ECO:0000256" key="11">
    <source>
        <dbReference type="PIRSR" id="PIRSR601613-1"/>
    </source>
</evidence>
<comment type="similarity">
    <text evidence="5">Belongs to the carotenoid/retinoid oxidoreductase family.</text>
</comment>
<evidence type="ECO:0000256" key="8">
    <source>
        <dbReference type="ARBA" id="ARBA00023002"/>
    </source>
</evidence>
<dbReference type="OrthoDB" id="5046242at2759"/>
<proteinExistence type="inferred from homology"/>
<accession>A0A9W7ACM5</accession>
<keyword evidence="13" id="KW-0732">Signal</keyword>
<dbReference type="Proteomes" id="UP001165122">
    <property type="component" value="Unassembled WGS sequence"/>
</dbReference>
<keyword evidence="8 12" id="KW-0560">Oxidoreductase</keyword>
<comment type="cofactor">
    <cofactor evidence="1 12">
        <name>FAD</name>
        <dbReference type="ChEBI" id="CHEBI:57692"/>
    </cofactor>
</comment>